<comment type="caution">
    <text evidence="1">The sequence shown here is derived from an EMBL/GenBank/DDBJ whole genome shotgun (WGS) entry which is preliminary data.</text>
</comment>
<protein>
    <recommendedName>
        <fullName evidence="3">Transposase</fullName>
    </recommendedName>
</protein>
<organism evidence="1 2">
    <name type="scientific">Streptomyces neyagawaensis</name>
    <dbReference type="NCBI Taxonomy" id="42238"/>
    <lineage>
        <taxon>Bacteria</taxon>
        <taxon>Bacillati</taxon>
        <taxon>Actinomycetota</taxon>
        <taxon>Actinomycetes</taxon>
        <taxon>Kitasatosporales</taxon>
        <taxon>Streptomycetaceae</taxon>
        <taxon>Streptomyces</taxon>
    </lineage>
</organism>
<reference evidence="1 2" key="1">
    <citation type="submission" date="2024-06" db="EMBL/GenBank/DDBJ databases">
        <title>The Natural Products Discovery Center: Release of the First 8490 Sequenced Strains for Exploring Actinobacteria Biosynthetic Diversity.</title>
        <authorList>
            <person name="Kalkreuter E."/>
            <person name="Kautsar S.A."/>
            <person name="Yang D."/>
            <person name="Bader C.D."/>
            <person name="Teijaro C.N."/>
            <person name="Fluegel L."/>
            <person name="Davis C.M."/>
            <person name="Simpson J.R."/>
            <person name="Lauterbach L."/>
            <person name="Steele A.D."/>
            <person name="Gui C."/>
            <person name="Meng S."/>
            <person name="Li G."/>
            <person name="Viehrig K."/>
            <person name="Ye F."/>
            <person name="Su P."/>
            <person name="Kiefer A.F."/>
            <person name="Nichols A."/>
            <person name="Cepeda A.J."/>
            <person name="Yan W."/>
            <person name="Fan B."/>
            <person name="Jiang Y."/>
            <person name="Adhikari A."/>
            <person name="Zheng C.-J."/>
            <person name="Schuster L."/>
            <person name="Cowan T.M."/>
            <person name="Smanski M.J."/>
            <person name="Chevrette M.G."/>
            <person name="De Carvalho L.P.S."/>
            <person name="Shen B."/>
        </authorList>
    </citation>
    <scope>NUCLEOTIDE SEQUENCE [LARGE SCALE GENOMIC DNA]</scope>
    <source>
        <strain evidence="1 2">NPDC046851</strain>
    </source>
</reference>
<dbReference type="EMBL" id="JBEYXT010000062">
    <property type="protein sequence ID" value="MEU6802505.1"/>
    <property type="molecule type" value="Genomic_DNA"/>
</dbReference>
<evidence type="ECO:0008006" key="3">
    <source>
        <dbReference type="Google" id="ProtNLM"/>
    </source>
</evidence>
<dbReference type="Proteomes" id="UP001551189">
    <property type="component" value="Unassembled WGS sequence"/>
</dbReference>
<proteinExistence type="predicted"/>
<sequence>MESLIGVRPAEVAGQRWDQDVDLLKGTVSVLNTRTMVRNHYVVEKATKTKKLQGAPGPRVLGGR</sequence>
<accession>A0ABV3AZA0</accession>
<dbReference type="RefSeq" id="WP_359695908.1">
    <property type="nucleotide sequence ID" value="NZ_JBEYXT010000062.1"/>
</dbReference>
<name>A0ABV3AZA0_9ACTN</name>
<evidence type="ECO:0000313" key="2">
    <source>
        <dbReference type="Proteomes" id="UP001551189"/>
    </source>
</evidence>
<evidence type="ECO:0000313" key="1">
    <source>
        <dbReference type="EMBL" id="MEU6802505.1"/>
    </source>
</evidence>
<gene>
    <name evidence="1" type="ORF">ABZ931_16030</name>
</gene>
<keyword evidence="2" id="KW-1185">Reference proteome</keyword>